<comment type="caution">
    <text evidence="2">The sequence shown here is derived from an EMBL/GenBank/DDBJ whole genome shotgun (WGS) entry which is preliminary data.</text>
</comment>
<reference evidence="2" key="1">
    <citation type="journal article" date="2021" name="ISME J.">
        <title>Genomic evolution of the class Acidithiobacillia: deep-branching Proteobacteria living in extreme acidic conditions.</title>
        <authorList>
            <person name="Moya-Beltran A."/>
            <person name="Beard S."/>
            <person name="Rojas-Villalobos C."/>
            <person name="Issotta F."/>
            <person name="Gallardo Y."/>
            <person name="Ulloa R."/>
            <person name="Giaveno A."/>
            <person name="Degli Esposti M."/>
            <person name="Johnson D.B."/>
            <person name="Quatrini R."/>
        </authorList>
    </citation>
    <scope>NUCLEOTIDE SEQUENCE</scope>
    <source>
        <strain evidence="2">VAN18-1</strain>
    </source>
</reference>
<dbReference type="RefSeq" id="WP_215872483.1">
    <property type="nucleotide sequence ID" value="NZ_JAAXYO010000039.1"/>
</dbReference>
<evidence type="ECO:0000313" key="2">
    <source>
        <dbReference type="EMBL" id="MBU2787480.1"/>
    </source>
</evidence>
<dbReference type="Gene3D" id="3.40.225.10">
    <property type="entry name" value="Class II aldolase/adducin N-terminal domain"/>
    <property type="match status" value="1"/>
</dbReference>
<gene>
    <name evidence="2" type="ORF">HFQ13_04515</name>
</gene>
<sequence>MEEEGVTKFQLHWQAGDAPAPEFIRELEFWRSRLRAIGGIGADPRRYGGIGFGNLSRRCTEGFWITGTQTGELASLGPQHYSLVENWDIDANTIWARGPVAPSSESMSHAALYDLRPDIHWVFHAHLPELWRRAAALDLPRTPADVEYGTPAMAAAVRDIARHARLPVLLSMTGHEDGILVAGQQADDCGEALLRAIARAS</sequence>
<accession>A0AAE2YNS3</accession>
<dbReference type="SUPFAM" id="SSF53639">
    <property type="entry name" value="AraD/HMP-PK domain-like"/>
    <property type="match status" value="1"/>
</dbReference>
<protein>
    <submittedName>
        <fullName evidence="2">Class II aldolase/adducin family protein</fullName>
    </submittedName>
</protein>
<dbReference type="InterPro" id="IPR001303">
    <property type="entry name" value="Aldolase_II/adducin_N"/>
</dbReference>
<proteinExistence type="predicted"/>
<dbReference type="InterPro" id="IPR036409">
    <property type="entry name" value="Aldolase_II/adducin_N_sf"/>
</dbReference>
<evidence type="ECO:0000259" key="1">
    <source>
        <dbReference type="Pfam" id="PF00596"/>
    </source>
</evidence>
<dbReference type="Pfam" id="PF00596">
    <property type="entry name" value="Aldolase_II"/>
    <property type="match status" value="1"/>
</dbReference>
<evidence type="ECO:0000313" key="3">
    <source>
        <dbReference type="Proteomes" id="UP001197378"/>
    </source>
</evidence>
<organism evidence="2 3">
    <name type="scientific">Igneacidithiobacillus copahuensis</name>
    <dbReference type="NCBI Taxonomy" id="2724909"/>
    <lineage>
        <taxon>Bacteria</taxon>
        <taxon>Pseudomonadati</taxon>
        <taxon>Pseudomonadota</taxon>
        <taxon>Acidithiobacillia</taxon>
        <taxon>Acidithiobacillales</taxon>
        <taxon>Acidithiobacillaceae</taxon>
        <taxon>Igneacidithiobacillus</taxon>
    </lineage>
</organism>
<dbReference type="Proteomes" id="UP001197378">
    <property type="component" value="Unassembled WGS sequence"/>
</dbReference>
<dbReference type="EMBL" id="JAAXYO010000039">
    <property type="protein sequence ID" value="MBU2787480.1"/>
    <property type="molecule type" value="Genomic_DNA"/>
</dbReference>
<keyword evidence="3" id="KW-1185">Reference proteome</keyword>
<feature type="domain" description="Class II aldolase/adducin N-terminal" evidence="1">
    <location>
        <begin position="51"/>
        <end position="136"/>
    </location>
</feature>
<dbReference type="AlphaFoldDB" id="A0AAE2YNS3"/>
<name>A0AAE2YNS3_9PROT</name>